<dbReference type="InterPro" id="IPR000477">
    <property type="entry name" value="RT_dom"/>
</dbReference>
<name>A0A8X6UYW3_TRICX</name>
<accession>A0A8X6UYW3</accession>
<organism evidence="2 3">
    <name type="scientific">Trichonephila clavipes</name>
    <name type="common">Golden silk orbweaver</name>
    <name type="synonym">Nephila clavipes</name>
    <dbReference type="NCBI Taxonomy" id="2585209"/>
    <lineage>
        <taxon>Eukaryota</taxon>
        <taxon>Metazoa</taxon>
        <taxon>Ecdysozoa</taxon>
        <taxon>Arthropoda</taxon>
        <taxon>Chelicerata</taxon>
        <taxon>Arachnida</taxon>
        <taxon>Araneae</taxon>
        <taxon>Araneomorphae</taxon>
        <taxon>Entelegynae</taxon>
        <taxon>Araneoidea</taxon>
        <taxon>Nephilidae</taxon>
        <taxon>Trichonephila</taxon>
    </lineage>
</organism>
<reference evidence="2" key="1">
    <citation type="submission" date="2020-08" db="EMBL/GenBank/DDBJ databases">
        <title>Multicomponent nature underlies the extraordinary mechanical properties of spider dragline silk.</title>
        <authorList>
            <person name="Kono N."/>
            <person name="Nakamura H."/>
            <person name="Mori M."/>
            <person name="Yoshida Y."/>
            <person name="Ohtoshi R."/>
            <person name="Malay A.D."/>
            <person name="Moran D.A.P."/>
            <person name="Tomita M."/>
            <person name="Numata K."/>
            <person name="Arakawa K."/>
        </authorList>
    </citation>
    <scope>NUCLEOTIDE SEQUENCE</scope>
</reference>
<gene>
    <name evidence="2" type="primary">X-elementORF2_778</name>
    <name evidence="2" type="ORF">TNCV_1530431</name>
</gene>
<dbReference type="SUPFAM" id="SSF53098">
    <property type="entry name" value="Ribonuclease H-like"/>
    <property type="match status" value="1"/>
</dbReference>
<dbReference type="GO" id="GO:0042575">
    <property type="term" value="C:DNA polymerase complex"/>
    <property type="evidence" value="ECO:0007669"/>
    <property type="project" value="UniProtKB-ARBA"/>
</dbReference>
<evidence type="ECO:0000313" key="3">
    <source>
        <dbReference type="Proteomes" id="UP000887159"/>
    </source>
</evidence>
<dbReference type="PROSITE" id="PS50878">
    <property type="entry name" value="RT_POL"/>
    <property type="match status" value="1"/>
</dbReference>
<sequence length="563" mass="64960">MTELTKALLQAHNTSPGLDRITYTMLRHLNPDSLTNILYLFNRVWKEHYYPSSWREAIVIPILKPGKVATDPLSYRPIALTSCFCKTFERMVNTRLVYVLEKENLISSLQSGFPVRYFNVRIGQSSSHKFIQDQGVSQGSVLSVTLFNIHMSNILHQLPPSVRGMLYVDDLQVSCQGSDMRLIERQLQTTVTRLVKWCDQNGHTISPFKSNCVHFCRKRNLHPDPSIHIGHIQIPVVSAVRFLGVIFDCKLTFLPHVLYLRKRCERSLNILKRLDTIHHSALRICSGAFRTSPVTSLYVVCHQPPLELRRRQLCANYFIRAMSVPSHPLKPFALAIGLNRLYEARSFHIKPFSERAKSVLNDAHINNINIQENNILAFPPWHIHIFNYHNPFSGYDKAGTADVIYQQLFFFSSHAELTAILIALQHILISNHRHFCVYTDSMSALDALHFLTERRHPTVIEILLLLQKLERKGFDIIFSSVPGYVGILGDLTTSAKNYIYRVWQETWDQQVLNKLHNIHPSTFHWAALPVRRDDVRLTRHRIGHTRFTHRHLLLGENAPECPS</sequence>
<keyword evidence="2" id="KW-0808">Transferase</keyword>
<dbReference type="InterPro" id="IPR012337">
    <property type="entry name" value="RNaseH-like_sf"/>
</dbReference>
<dbReference type="PANTHER" id="PTHR36688">
    <property type="entry name" value="ENDO/EXONUCLEASE/PHOSPHATASE DOMAIN-CONTAINING PROTEIN"/>
    <property type="match status" value="1"/>
</dbReference>
<dbReference type="CDD" id="cd01650">
    <property type="entry name" value="RT_nLTR_like"/>
    <property type="match status" value="1"/>
</dbReference>
<dbReference type="InterPro" id="IPR043502">
    <property type="entry name" value="DNA/RNA_pol_sf"/>
</dbReference>
<dbReference type="AlphaFoldDB" id="A0A8X6UYW3"/>
<dbReference type="Pfam" id="PF00078">
    <property type="entry name" value="RVT_1"/>
    <property type="match status" value="1"/>
</dbReference>
<dbReference type="Gene3D" id="3.30.420.10">
    <property type="entry name" value="Ribonuclease H-like superfamily/Ribonuclease H"/>
    <property type="match status" value="1"/>
</dbReference>
<dbReference type="GO" id="GO:0003676">
    <property type="term" value="F:nucleic acid binding"/>
    <property type="evidence" value="ECO:0007669"/>
    <property type="project" value="InterPro"/>
</dbReference>
<dbReference type="InterPro" id="IPR052560">
    <property type="entry name" value="RdDP_mobile_element"/>
</dbReference>
<dbReference type="PANTHER" id="PTHR36688:SF1">
    <property type="entry name" value="ENDONUCLEASE_EXONUCLEASE_PHOSPHATASE DOMAIN-CONTAINING PROTEIN"/>
    <property type="match status" value="1"/>
</dbReference>
<keyword evidence="2" id="KW-0548">Nucleotidyltransferase</keyword>
<dbReference type="EMBL" id="BMAU01021017">
    <property type="protein sequence ID" value="GFX86954.1"/>
    <property type="molecule type" value="Genomic_DNA"/>
</dbReference>
<dbReference type="GO" id="GO:0003964">
    <property type="term" value="F:RNA-directed DNA polymerase activity"/>
    <property type="evidence" value="ECO:0007669"/>
    <property type="project" value="UniProtKB-KW"/>
</dbReference>
<dbReference type="Proteomes" id="UP000887159">
    <property type="component" value="Unassembled WGS sequence"/>
</dbReference>
<protein>
    <submittedName>
        <fullName evidence="2">Putative RNA-directed DNA polymerase from transposon X-element</fullName>
    </submittedName>
</protein>
<evidence type="ECO:0000313" key="2">
    <source>
        <dbReference type="EMBL" id="GFX86954.1"/>
    </source>
</evidence>
<keyword evidence="3" id="KW-1185">Reference proteome</keyword>
<evidence type="ECO:0000259" key="1">
    <source>
        <dbReference type="PROSITE" id="PS50878"/>
    </source>
</evidence>
<comment type="caution">
    <text evidence="2">The sequence shown here is derived from an EMBL/GenBank/DDBJ whole genome shotgun (WGS) entry which is preliminary data.</text>
</comment>
<dbReference type="SUPFAM" id="SSF56672">
    <property type="entry name" value="DNA/RNA polymerases"/>
    <property type="match status" value="1"/>
</dbReference>
<keyword evidence="2" id="KW-0695">RNA-directed DNA polymerase</keyword>
<proteinExistence type="predicted"/>
<dbReference type="InterPro" id="IPR036397">
    <property type="entry name" value="RNaseH_sf"/>
</dbReference>
<feature type="domain" description="Reverse transcriptase" evidence="1">
    <location>
        <begin position="1"/>
        <end position="247"/>
    </location>
</feature>